<comment type="catalytic activity">
    <reaction evidence="6">
        <text>feruloyl-polysaccharide + H2O = ferulate + polysaccharide.</text>
        <dbReference type="EC" id="3.1.1.73"/>
    </reaction>
</comment>
<dbReference type="PANTHER" id="PTHR46640">
    <property type="entry name" value="TRIACYLGLYCEROL LIPASE, PUTATIVE (AFU_ORTHOLOGUE AFUA_6G06510)-RELATED"/>
    <property type="match status" value="1"/>
</dbReference>
<comment type="caution">
    <text evidence="12">The sequence shown here is derived from an EMBL/GenBank/DDBJ whole genome shotgun (WGS) entry which is preliminary data.</text>
</comment>
<feature type="domain" description="Fungal lipase-type" evidence="10">
    <location>
        <begin position="106"/>
        <end position="255"/>
    </location>
</feature>
<evidence type="ECO:0000256" key="8">
    <source>
        <dbReference type="ARBA" id="ARBA00041313"/>
    </source>
</evidence>
<proteinExistence type="inferred from homology"/>
<evidence type="ECO:0000256" key="4">
    <source>
        <dbReference type="ARBA" id="ARBA00022729"/>
    </source>
</evidence>
<keyword evidence="3" id="KW-0119">Carbohydrate metabolism</keyword>
<organism evidence="12 13">
    <name type="scientific">Petromyces alliaceus</name>
    <name type="common">Aspergillus alliaceus</name>
    <dbReference type="NCBI Taxonomy" id="209559"/>
    <lineage>
        <taxon>Eukaryota</taxon>
        <taxon>Fungi</taxon>
        <taxon>Dikarya</taxon>
        <taxon>Ascomycota</taxon>
        <taxon>Pezizomycotina</taxon>
        <taxon>Eurotiomycetes</taxon>
        <taxon>Eurotiomycetidae</taxon>
        <taxon>Eurotiales</taxon>
        <taxon>Aspergillaceae</taxon>
        <taxon>Aspergillus</taxon>
        <taxon>Aspergillus subgen. Circumdati</taxon>
    </lineage>
</organism>
<dbReference type="Pfam" id="PF03893">
    <property type="entry name" value="Lipase3_N"/>
    <property type="match status" value="1"/>
</dbReference>
<name>A0A8H6A0I1_PETAA</name>
<sequence length="363" mass="40552">MTFSMLNIILVFLAFELLGSVGLVQGHSLFARSISNDTLANFRLFAQYSAASYCDNNNDDGIIGSIYCIEGVCPVVEAANAQTLAEFNQEDIRGFVAVDDTHRVIVVAFRGSNSVRNWLKNFQFWKIKDPGPGGFWNKLFGSDKPKRGNDICACGIHSGFYKSWELVKAEVVDAVSKAKETYKDYNVVITGHSLGAAIATIAGAHLRTIQIPCDIYSYGSPRIGDERFAEFISNQPGLTFRITHGYDPVTSLPPMSLFGVYDLGYRHSWPEYWISDSSTEGTDIIQVCNGMENLSCNGTRESKFDFQIDDHRQYLGEISACGPKFTYRDMEETWSAEDLRRVGTFASNDMLFADQFFFNRIGA</sequence>
<dbReference type="GO" id="GO:0016042">
    <property type="term" value="P:lipid catabolic process"/>
    <property type="evidence" value="ECO:0007669"/>
    <property type="project" value="InterPro"/>
</dbReference>
<dbReference type="Proteomes" id="UP000541154">
    <property type="component" value="Unassembled WGS sequence"/>
</dbReference>
<evidence type="ECO:0000256" key="1">
    <source>
        <dbReference type="ARBA" id="ARBA00013091"/>
    </source>
</evidence>
<reference evidence="12 13" key="1">
    <citation type="submission" date="2019-04" db="EMBL/GenBank/DDBJ databases">
        <title>Aspergillus burnettii sp. nov., novel species from soil in southeast Queensland.</title>
        <authorList>
            <person name="Gilchrist C.L.M."/>
            <person name="Pitt J.I."/>
            <person name="Lange L."/>
            <person name="Lacey H.J."/>
            <person name="Vuong D."/>
            <person name="Midgley D.J."/>
            <person name="Greenfield P."/>
            <person name="Bradbury M."/>
            <person name="Lacey E."/>
            <person name="Busk P.K."/>
            <person name="Pilgaard B."/>
            <person name="Chooi Y.H."/>
            <person name="Piggott A.M."/>
        </authorList>
    </citation>
    <scope>NUCLEOTIDE SEQUENCE [LARGE SCALE GENOMIC DNA]</scope>
    <source>
        <strain evidence="12 13">FRR 5400</strain>
    </source>
</reference>
<dbReference type="InterPro" id="IPR002921">
    <property type="entry name" value="Fungal_lipase-type"/>
</dbReference>
<dbReference type="EC" id="3.1.1.73" evidence="1"/>
<feature type="domain" description="Mono-/di-acylglycerol lipase N-terminal" evidence="11">
    <location>
        <begin position="30"/>
        <end position="81"/>
    </location>
</feature>
<dbReference type="CDD" id="cd00519">
    <property type="entry name" value="Lipase_3"/>
    <property type="match status" value="1"/>
</dbReference>
<evidence type="ECO:0000256" key="5">
    <source>
        <dbReference type="ARBA" id="ARBA00022801"/>
    </source>
</evidence>
<gene>
    <name evidence="12" type="ORF">ETB97_003952</name>
</gene>
<evidence type="ECO:0000256" key="9">
    <source>
        <dbReference type="SAM" id="SignalP"/>
    </source>
</evidence>
<dbReference type="Gene3D" id="3.40.50.1820">
    <property type="entry name" value="alpha/beta hydrolase"/>
    <property type="match status" value="1"/>
</dbReference>
<accession>A0A8H6A0I1</accession>
<keyword evidence="13" id="KW-1185">Reference proteome</keyword>
<evidence type="ECO:0000313" key="12">
    <source>
        <dbReference type="EMBL" id="KAF5858642.1"/>
    </source>
</evidence>
<evidence type="ECO:0000256" key="3">
    <source>
        <dbReference type="ARBA" id="ARBA00022651"/>
    </source>
</evidence>
<feature type="chain" id="PRO_5034300302" description="feruloyl esterase" evidence="9">
    <location>
        <begin position="27"/>
        <end position="363"/>
    </location>
</feature>
<dbReference type="InterPro" id="IPR029058">
    <property type="entry name" value="AB_hydrolase_fold"/>
</dbReference>
<dbReference type="Pfam" id="PF01764">
    <property type="entry name" value="Lipase_3"/>
    <property type="match status" value="1"/>
</dbReference>
<evidence type="ECO:0000256" key="7">
    <source>
        <dbReference type="ARBA" id="ARBA00037991"/>
    </source>
</evidence>
<keyword evidence="2" id="KW-0719">Serine esterase</keyword>
<feature type="signal peptide" evidence="9">
    <location>
        <begin position="1"/>
        <end position="26"/>
    </location>
</feature>
<evidence type="ECO:0000256" key="2">
    <source>
        <dbReference type="ARBA" id="ARBA00022487"/>
    </source>
</evidence>
<dbReference type="EMBL" id="SPNV01000197">
    <property type="protein sequence ID" value="KAF5858642.1"/>
    <property type="molecule type" value="Genomic_DNA"/>
</dbReference>
<keyword evidence="5" id="KW-0378">Hydrolase</keyword>
<dbReference type="AlphaFoldDB" id="A0A8H6A0I1"/>
<dbReference type="SUPFAM" id="SSF53474">
    <property type="entry name" value="alpha/beta-Hydrolases"/>
    <property type="match status" value="1"/>
</dbReference>
<dbReference type="PANTHER" id="PTHR46640:SF1">
    <property type="entry name" value="FUNGAL LIPASE-LIKE DOMAIN-CONTAINING PROTEIN-RELATED"/>
    <property type="match status" value="1"/>
</dbReference>
<dbReference type="InterPro" id="IPR005592">
    <property type="entry name" value="Mono/diacylglycerol_lipase_N"/>
</dbReference>
<evidence type="ECO:0000256" key="6">
    <source>
        <dbReference type="ARBA" id="ARBA00034075"/>
    </source>
</evidence>
<keyword evidence="4 9" id="KW-0732">Signal</keyword>
<dbReference type="InterPro" id="IPR051299">
    <property type="entry name" value="AB_hydrolase_lip/est"/>
</dbReference>
<evidence type="ECO:0000259" key="11">
    <source>
        <dbReference type="Pfam" id="PF03893"/>
    </source>
</evidence>
<dbReference type="GO" id="GO:0045493">
    <property type="term" value="P:xylan catabolic process"/>
    <property type="evidence" value="ECO:0007669"/>
    <property type="project" value="UniProtKB-KW"/>
</dbReference>
<keyword evidence="3" id="KW-0858">Xylan degradation</keyword>
<evidence type="ECO:0000313" key="13">
    <source>
        <dbReference type="Proteomes" id="UP000541154"/>
    </source>
</evidence>
<evidence type="ECO:0000259" key="10">
    <source>
        <dbReference type="Pfam" id="PF01764"/>
    </source>
</evidence>
<protein>
    <recommendedName>
        <fullName evidence="1">feruloyl esterase</fullName>
        <ecNumber evidence="1">3.1.1.73</ecNumber>
    </recommendedName>
    <alternativeName>
        <fullName evidence="8">Ferulic acid esterase A</fullName>
    </alternativeName>
</protein>
<keyword evidence="3" id="KW-0624">Polysaccharide degradation</keyword>
<comment type="similarity">
    <text evidence="7">Belongs to the AB hydrolase superfamily. FaeA family.</text>
</comment>
<dbReference type="GO" id="GO:0030600">
    <property type="term" value="F:feruloyl esterase activity"/>
    <property type="evidence" value="ECO:0007669"/>
    <property type="project" value="UniProtKB-EC"/>
</dbReference>